<protein>
    <submittedName>
        <fullName evidence="1">Uncharacterized protein</fullName>
    </submittedName>
</protein>
<evidence type="ECO:0000313" key="1">
    <source>
        <dbReference type="EMBL" id="KKM83547.1"/>
    </source>
</evidence>
<dbReference type="EMBL" id="LAZR01007697">
    <property type="protein sequence ID" value="KKM83547.1"/>
    <property type="molecule type" value="Genomic_DNA"/>
</dbReference>
<proteinExistence type="predicted"/>
<organism evidence="1">
    <name type="scientific">marine sediment metagenome</name>
    <dbReference type="NCBI Taxonomy" id="412755"/>
    <lineage>
        <taxon>unclassified sequences</taxon>
        <taxon>metagenomes</taxon>
        <taxon>ecological metagenomes</taxon>
    </lineage>
</organism>
<reference evidence="1" key="1">
    <citation type="journal article" date="2015" name="Nature">
        <title>Complex archaea that bridge the gap between prokaryotes and eukaryotes.</title>
        <authorList>
            <person name="Spang A."/>
            <person name="Saw J.H."/>
            <person name="Jorgensen S.L."/>
            <person name="Zaremba-Niedzwiedzka K."/>
            <person name="Martijn J."/>
            <person name="Lind A.E."/>
            <person name="van Eijk R."/>
            <person name="Schleper C."/>
            <person name="Guy L."/>
            <person name="Ettema T.J."/>
        </authorList>
    </citation>
    <scope>NUCLEOTIDE SEQUENCE</scope>
</reference>
<sequence>MRRTTFTGDDVVRDMPDITGITIDPGILLDCVNEWRMRNFEGAPPDPHEVVLRNTAQQEVVIMANYAEFIRDEPKRLAASVGVLSLGDM</sequence>
<gene>
    <name evidence="1" type="ORF">LCGC14_1308230</name>
</gene>
<comment type="caution">
    <text evidence="1">The sequence shown here is derived from an EMBL/GenBank/DDBJ whole genome shotgun (WGS) entry which is preliminary data.</text>
</comment>
<name>A0A0F9NQJ4_9ZZZZ</name>
<dbReference type="AlphaFoldDB" id="A0A0F9NQJ4"/>
<accession>A0A0F9NQJ4</accession>